<name>A0A834I724_RHYFE</name>
<keyword evidence="4" id="KW-1185">Reference proteome</keyword>
<evidence type="ECO:0008006" key="5">
    <source>
        <dbReference type="Google" id="ProtNLM"/>
    </source>
</evidence>
<comment type="caution">
    <text evidence="3">The sequence shown here is derived from an EMBL/GenBank/DDBJ whole genome shotgun (WGS) entry which is preliminary data.</text>
</comment>
<reference evidence="3" key="1">
    <citation type="submission" date="2020-08" db="EMBL/GenBank/DDBJ databases">
        <title>Genome sequencing and assembly of the red palm weevil Rhynchophorus ferrugineus.</title>
        <authorList>
            <person name="Dias G.B."/>
            <person name="Bergman C.M."/>
            <person name="Manee M."/>
        </authorList>
    </citation>
    <scope>NUCLEOTIDE SEQUENCE</scope>
    <source>
        <strain evidence="3">AA-2017</strain>
        <tissue evidence="3">Whole larva</tissue>
    </source>
</reference>
<dbReference type="SUPFAM" id="SSF52058">
    <property type="entry name" value="L domain-like"/>
    <property type="match status" value="1"/>
</dbReference>
<evidence type="ECO:0000313" key="4">
    <source>
        <dbReference type="Proteomes" id="UP000625711"/>
    </source>
</evidence>
<accession>A0A834I724</accession>
<dbReference type="InterPro" id="IPR001611">
    <property type="entry name" value="Leu-rich_rpt"/>
</dbReference>
<dbReference type="Gene3D" id="3.80.10.10">
    <property type="entry name" value="Ribonuclease Inhibitor"/>
    <property type="match status" value="2"/>
</dbReference>
<keyword evidence="2" id="KW-0677">Repeat</keyword>
<organism evidence="3 4">
    <name type="scientific">Rhynchophorus ferrugineus</name>
    <name type="common">Red palm weevil</name>
    <name type="synonym">Curculio ferrugineus</name>
    <dbReference type="NCBI Taxonomy" id="354439"/>
    <lineage>
        <taxon>Eukaryota</taxon>
        <taxon>Metazoa</taxon>
        <taxon>Ecdysozoa</taxon>
        <taxon>Arthropoda</taxon>
        <taxon>Hexapoda</taxon>
        <taxon>Insecta</taxon>
        <taxon>Pterygota</taxon>
        <taxon>Neoptera</taxon>
        <taxon>Endopterygota</taxon>
        <taxon>Coleoptera</taxon>
        <taxon>Polyphaga</taxon>
        <taxon>Cucujiformia</taxon>
        <taxon>Curculionidae</taxon>
        <taxon>Dryophthorinae</taxon>
        <taxon>Rhynchophorus</taxon>
    </lineage>
</organism>
<dbReference type="InterPro" id="IPR032675">
    <property type="entry name" value="LRR_dom_sf"/>
</dbReference>
<evidence type="ECO:0000256" key="2">
    <source>
        <dbReference type="ARBA" id="ARBA00022737"/>
    </source>
</evidence>
<dbReference type="OrthoDB" id="1053178at2759"/>
<dbReference type="GO" id="GO:0005737">
    <property type="term" value="C:cytoplasm"/>
    <property type="evidence" value="ECO:0007669"/>
    <property type="project" value="TreeGrafter"/>
</dbReference>
<gene>
    <name evidence="3" type="ORF">GWI33_013146</name>
</gene>
<dbReference type="PANTHER" id="PTHR48051">
    <property type="match status" value="1"/>
</dbReference>
<dbReference type="Proteomes" id="UP000625711">
    <property type="component" value="Unassembled WGS sequence"/>
</dbReference>
<dbReference type="InterPro" id="IPR050216">
    <property type="entry name" value="LRR_domain-containing"/>
</dbReference>
<proteinExistence type="predicted"/>
<dbReference type="PROSITE" id="PS51450">
    <property type="entry name" value="LRR"/>
    <property type="match status" value="4"/>
</dbReference>
<dbReference type="PANTHER" id="PTHR48051:SF54">
    <property type="entry name" value="LEUCINE-RICH REPEAT-CONTAINING PROTEIN"/>
    <property type="match status" value="1"/>
</dbReference>
<dbReference type="SMART" id="SM00369">
    <property type="entry name" value="LRR_TYP"/>
    <property type="match status" value="5"/>
</dbReference>
<dbReference type="EMBL" id="JAACXV010013045">
    <property type="protein sequence ID" value="KAF7274174.1"/>
    <property type="molecule type" value="Genomic_DNA"/>
</dbReference>
<dbReference type="Pfam" id="PF13855">
    <property type="entry name" value="LRR_8"/>
    <property type="match status" value="3"/>
</dbReference>
<sequence length="390" mass="44555">MWCPFLVRSLIFFDIQKRILATLYAIKAGTNSVDFLMENYTSDSSDGENDTKTIDLAYLLRNPESVENHLNQYLNNDSKKYKDIEKIILHHNELHVVPRNISKFTNVKILDISNNGLTELPDVFRHCQLSNLILKNNRLKNETLPKEFSECVSLKELNLSGNDLTAFPEQIFSFCNLKFLYLGGNNMRNIAKDIYRLKHLQVLSLGGNIITDVPFSVGLLKNLQALVLCDNQIESLPPNIANLHSLRSLLLHKNKLRTLPPEIVALRNLTELSLRDNPLIVRFVSDITHQPASLLELAGRAIKLHNIDVQSGDLPRTLQNYLESAHRCVNPNCKGVFFDNRIEHVKFVDFCGKYRIPLLQYLCSSKCATTPSEDDIRPQRTYLMKKVLLG</sequence>
<evidence type="ECO:0000256" key="1">
    <source>
        <dbReference type="ARBA" id="ARBA00022614"/>
    </source>
</evidence>
<evidence type="ECO:0000313" key="3">
    <source>
        <dbReference type="EMBL" id="KAF7274174.1"/>
    </source>
</evidence>
<keyword evidence="1" id="KW-0433">Leucine-rich repeat</keyword>
<dbReference type="InterPro" id="IPR003591">
    <property type="entry name" value="Leu-rich_rpt_typical-subtyp"/>
</dbReference>
<dbReference type="AlphaFoldDB" id="A0A834I724"/>
<protein>
    <recommendedName>
        <fullName evidence="5">Leucine-rich repeat-containing protein 58</fullName>
    </recommendedName>
</protein>